<dbReference type="InterPro" id="IPR011701">
    <property type="entry name" value="MFS"/>
</dbReference>
<feature type="region of interest" description="Disordered" evidence="5">
    <location>
        <begin position="1"/>
        <end position="60"/>
    </location>
</feature>
<feature type="transmembrane region" description="Helical" evidence="6">
    <location>
        <begin position="150"/>
        <end position="177"/>
    </location>
</feature>
<dbReference type="STRING" id="1076935.U4LFI4"/>
<dbReference type="EMBL" id="HF935944">
    <property type="protein sequence ID" value="CCX14222.1"/>
    <property type="molecule type" value="Genomic_DNA"/>
</dbReference>
<feature type="compositionally biased region" description="Polar residues" evidence="5">
    <location>
        <begin position="1"/>
        <end position="17"/>
    </location>
</feature>
<feature type="transmembrane region" description="Helical" evidence="6">
    <location>
        <begin position="302"/>
        <end position="321"/>
    </location>
</feature>
<dbReference type="GO" id="GO:0022857">
    <property type="term" value="F:transmembrane transporter activity"/>
    <property type="evidence" value="ECO:0007669"/>
    <property type="project" value="InterPro"/>
</dbReference>
<evidence type="ECO:0000313" key="8">
    <source>
        <dbReference type="EMBL" id="CCX14222.1"/>
    </source>
</evidence>
<evidence type="ECO:0000256" key="1">
    <source>
        <dbReference type="ARBA" id="ARBA00004141"/>
    </source>
</evidence>
<feature type="transmembrane region" description="Helical" evidence="6">
    <location>
        <begin position="242"/>
        <end position="260"/>
    </location>
</feature>
<feature type="transmembrane region" description="Helical" evidence="6">
    <location>
        <begin position="272"/>
        <end position="290"/>
    </location>
</feature>
<comment type="subcellular location">
    <subcellularLocation>
        <location evidence="1">Membrane</location>
        <topology evidence="1">Multi-pass membrane protein</topology>
    </subcellularLocation>
</comment>
<evidence type="ECO:0000313" key="9">
    <source>
        <dbReference type="Proteomes" id="UP000018144"/>
    </source>
</evidence>
<dbReference type="PROSITE" id="PS50850">
    <property type="entry name" value="MFS"/>
    <property type="match status" value="1"/>
</dbReference>
<name>U4LFI4_PYROM</name>
<feature type="compositionally biased region" description="Basic and acidic residues" evidence="5">
    <location>
        <begin position="30"/>
        <end position="46"/>
    </location>
</feature>
<evidence type="ECO:0000256" key="4">
    <source>
        <dbReference type="ARBA" id="ARBA00023136"/>
    </source>
</evidence>
<evidence type="ECO:0000256" key="6">
    <source>
        <dbReference type="SAM" id="Phobius"/>
    </source>
</evidence>
<feature type="domain" description="Major facilitator superfamily (MFS) profile" evidence="7">
    <location>
        <begin position="147"/>
        <end position="628"/>
    </location>
</feature>
<feature type="transmembrane region" description="Helical" evidence="6">
    <location>
        <begin position="449"/>
        <end position="470"/>
    </location>
</feature>
<organism evidence="8 9">
    <name type="scientific">Pyronema omphalodes (strain CBS 100304)</name>
    <name type="common">Pyronema confluens</name>
    <dbReference type="NCBI Taxonomy" id="1076935"/>
    <lineage>
        <taxon>Eukaryota</taxon>
        <taxon>Fungi</taxon>
        <taxon>Dikarya</taxon>
        <taxon>Ascomycota</taxon>
        <taxon>Pezizomycotina</taxon>
        <taxon>Pezizomycetes</taxon>
        <taxon>Pezizales</taxon>
        <taxon>Pyronemataceae</taxon>
        <taxon>Pyronema</taxon>
    </lineage>
</organism>
<reference evidence="8 9" key="1">
    <citation type="journal article" date="2013" name="PLoS Genet.">
        <title>The genome and development-dependent transcriptomes of Pyronema confluens: a window into fungal evolution.</title>
        <authorList>
            <person name="Traeger S."/>
            <person name="Altegoer F."/>
            <person name="Freitag M."/>
            <person name="Gabaldon T."/>
            <person name="Kempken F."/>
            <person name="Kumar A."/>
            <person name="Marcet-Houben M."/>
            <person name="Poggeler S."/>
            <person name="Stajich J.E."/>
            <person name="Nowrousian M."/>
        </authorList>
    </citation>
    <scope>NUCLEOTIDE SEQUENCE [LARGE SCALE GENOMIC DNA]</scope>
    <source>
        <strain evidence="9">CBS 100304</strain>
        <tissue evidence="8">Vegetative mycelium</tissue>
    </source>
</reference>
<feature type="transmembrane region" description="Helical" evidence="6">
    <location>
        <begin position="557"/>
        <end position="576"/>
    </location>
</feature>
<evidence type="ECO:0000256" key="3">
    <source>
        <dbReference type="ARBA" id="ARBA00022989"/>
    </source>
</evidence>
<gene>
    <name evidence="8" type="ORF">PCON_13815</name>
</gene>
<evidence type="ECO:0000259" key="7">
    <source>
        <dbReference type="PROSITE" id="PS50850"/>
    </source>
</evidence>
<dbReference type="AlphaFoldDB" id="U4LFI4"/>
<dbReference type="PANTHER" id="PTHR23502">
    <property type="entry name" value="MAJOR FACILITATOR SUPERFAMILY"/>
    <property type="match status" value="1"/>
</dbReference>
<feature type="transmembrane region" description="Helical" evidence="6">
    <location>
        <begin position="421"/>
        <end position="443"/>
    </location>
</feature>
<dbReference type="eggNOG" id="KOG0255">
    <property type="taxonomic scope" value="Eukaryota"/>
</dbReference>
<proteinExistence type="predicted"/>
<dbReference type="OrthoDB" id="2585655at2759"/>
<dbReference type="InterPro" id="IPR020846">
    <property type="entry name" value="MFS_dom"/>
</dbReference>
<keyword evidence="4 6" id="KW-0472">Membrane</keyword>
<dbReference type="OMA" id="KTDERYW"/>
<keyword evidence="3 6" id="KW-1133">Transmembrane helix</keyword>
<sequence length="628" mass="69473">MSTPTPCPLSNQGSATSEGLHLAPRNPGTPKERSGLKNNSEREAPEAPRPQNLRQHRRRNFETSRDFNMGLGILEDRHLAHVPGTAYMGAGSAVLPGGFQVETAEADRLDPRIKYDTTGKKPVVLIPQPSDDPNDPLNWSLFKRDVITTVLCIVSIMAATLGPLLAANTVALAFFWQRTFTDIALLTGYHLLGVGVAGFIFVPSARVWGKRHLYILGTVLLIASSIWGGAAKSYKSLLWARIIQGVAITPFEALVNASIGDLYPVHMRGKRMAFTNFALFGGAFFTPVIVGKMTRDMSWRWPFYFVGIFSAIMLPFVFFLVPETAYRRRINTDLASTEDILLQDLPSARGSEDPVVVPRDGEADKGMDGKATVPAPVSFAKSLALFNGRKTDENLFKLLLRPIPLLFHPAIFWGMLTQGTLIGWTVMIGVVLGIVFMGPPLWFNEVKTGYMYTGAFIGAALGFILSGLLSDFSAKWMAKRNKGVYEPEFRLILVIPQTIIGAIGLFGFGFTSANIAEYGQYLPTFFFGMEVMGMVLGATASALYLVDAHRDLSVESFTCLLLFKNFFSFAMTWYAVNWIAAAGVWEVFKWIGIVQILVGLLSVPMYVFGKRNRSLMHRYEILKMTQLK</sequence>
<evidence type="ECO:0000256" key="2">
    <source>
        <dbReference type="ARBA" id="ARBA00022692"/>
    </source>
</evidence>
<dbReference type="PANTHER" id="PTHR23502:SF29">
    <property type="entry name" value="TRANSPORTER, PUTATIVE (AFU_ORTHOLOGUE AFUA_6G06680)-RELATED"/>
    <property type="match status" value="1"/>
</dbReference>
<keyword evidence="9" id="KW-1185">Reference proteome</keyword>
<feature type="transmembrane region" description="Helical" evidence="6">
    <location>
        <begin position="491"/>
        <end position="513"/>
    </location>
</feature>
<feature type="transmembrane region" description="Helical" evidence="6">
    <location>
        <begin position="588"/>
        <end position="608"/>
    </location>
</feature>
<dbReference type="Pfam" id="PF07690">
    <property type="entry name" value="MFS_1"/>
    <property type="match status" value="1"/>
</dbReference>
<dbReference type="SUPFAM" id="SSF103473">
    <property type="entry name" value="MFS general substrate transporter"/>
    <property type="match status" value="1"/>
</dbReference>
<dbReference type="InterPro" id="IPR036259">
    <property type="entry name" value="MFS_trans_sf"/>
</dbReference>
<feature type="transmembrane region" description="Helical" evidence="6">
    <location>
        <begin position="213"/>
        <end position="230"/>
    </location>
</feature>
<feature type="transmembrane region" description="Helical" evidence="6">
    <location>
        <begin position="525"/>
        <end position="545"/>
    </location>
</feature>
<protein>
    <submittedName>
        <fullName evidence="8">Similar to Uncharacterized MFS-type transporter C1271.10c acc. no. O94343</fullName>
    </submittedName>
</protein>
<keyword evidence="2 6" id="KW-0812">Transmembrane</keyword>
<dbReference type="Proteomes" id="UP000018144">
    <property type="component" value="Unassembled WGS sequence"/>
</dbReference>
<feature type="transmembrane region" description="Helical" evidence="6">
    <location>
        <begin position="183"/>
        <end position="201"/>
    </location>
</feature>
<dbReference type="GO" id="GO:0005886">
    <property type="term" value="C:plasma membrane"/>
    <property type="evidence" value="ECO:0007669"/>
    <property type="project" value="TreeGrafter"/>
</dbReference>
<evidence type="ECO:0000256" key="5">
    <source>
        <dbReference type="SAM" id="MobiDB-lite"/>
    </source>
</evidence>
<accession>U4LFI4</accession>
<dbReference type="Gene3D" id="1.20.1250.20">
    <property type="entry name" value="MFS general substrate transporter like domains"/>
    <property type="match status" value="1"/>
</dbReference>